<dbReference type="AlphaFoldDB" id="A0A5S9QZP2"/>
<evidence type="ECO:0000256" key="9">
    <source>
        <dbReference type="ARBA" id="ARBA00022967"/>
    </source>
</evidence>
<evidence type="ECO:0000313" key="18">
    <source>
        <dbReference type="EMBL" id="CAA0106405.1"/>
    </source>
</evidence>
<dbReference type="Pfam" id="PF04277">
    <property type="entry name" value="OAD_gamma"/>
    <property type="match status" value="1"/>
</dbReference>
<evidence type="ECO:0000256" key="17">
    <source>
        <dbReference type="RuleBase" id="RU004278"/>
    </source>
</evidence>
<evidence type="ECO:0000313" key="20">
    <source>
        <dbReference type="Proteomes" id="UP000434580"/>
    </source>
</evidence>
<dbReference type="Proteomes" id="UP000441399">
    <property type="component" value="Unassembled WGS sequence"/>
</dbReference>
<dbReference type="EC" id="7.2.4.2" evidence="16"/>
<name>A0A5S9QZP2_9GAMM</name>
<feature type="transmembrane region" description="Helical" evidence="16 17">
    <location>
        <begin position="12"/>
        <end position="38"/>
    </location>
</feature>
<comment type="catalytic activity">
    <reaction evidence="15 16 17">
        <text>oxaloacetate + 2 Na(+)(in) + H(+) = pyruvate + 2 Na(+)(out) + CO2</text>
        <dbReference type="Rhea" id="RHEA:57724"/>
        <dbReference type="ChEBI" id="CHEBI:15361"/>
        <dbReference type="ChEBI" id="CHEBI:15378"/>
        <dbReference type="ChEBI" id="CHEBI:16452"/>
        <dbReference type="ChEBI" id="CHEBI:16526"/>
        <dbReference type="ChEBI" id="CHEBI:29101"/>
        <dbReference type="EC" id="7.2.4.2"/>
    </reaction>
</comment>
<dbReference type="EMBL" id="CACSII010000012">
    <property type="protein sequence ID" value="CAA0106405.1"/>
    <property type="molecule type" value="Genomic_DNA"/>
</dbReference>
<dbReference type="GO" id="GO:0015451">
    <property type="term" value="F:decarboxylation-driven active transmembrane transporter activity"/>
    <property type="evidence" value="ECO:0007669"/>
    <property type="project" value="UniProtKB-EC"/>
</dbReference>
<keyword evidence="19" id="KW-0456">Lyase</keyword>
<proteinExistence type="inferred from homology"/>
<evidence type="ECO:0000256" key="14">
    <source>
        <dbReference type="ARBA" id="ARBA00023201"/>
    </source>
</evidence>
<keyword evidence="13 16" id="KW-0472">Membrane</keyword>
<comment type="function">
    <text evidence="2 16 17">Catalyzes the decarboxylation of oxaloacetate coupled to Na(+) translocation.</text>
</comment>
<keyword evidence="11 16" id="KW-0915">Sodium</keyword>
<evidence type="ECO:0000256" key="11">
    <source>
        <dbReference type="ARBA" id="ARBA00023053"/>
    </source>
</evidence>
<evidence type="ECO:0000256" key="12">
    <source>
        <dbReference type="ARBA" id="ARBA00023065"/>
    </source>
</evidence>
<evidence type="ECO:0000256" key="3">
    <source>
        <dbReference type="ARBA" id="ARBA00004162"/>
    </source>
</evidence>
<keyword evidence="10 16" id="KW-1133">Transmembrane helix</keyword>
<dbReference type="Proteomes" id="UP000434580">
    <property type="component" value="Unassembled WGS sequence"/>
</dbReference>
<dbReference type="InterPro" id="IPR023424">
    <property type="entry name" value="OadG"/>
</dbReference>
<dbReference type="HAMAP" id="MF_00404">
    <property type="entry name" value="OadG"/>
    <property type="match status" value="1"/>
</dbReference>
<evidence type="ECO:0000256" key="5">
    <source>
        <dbReference type="ARBA" id="ARBA00011869"/>
    </source>
</evidence>
<protein>
    <recommendedName>
        <fullName evidence="16">Probable oxaloacetate decarboxylase gamma chain</fullName>
        <ecNumber evidence="16">7.2.4.2</ecNumber>
    </recommendedName>
</protein>
<evidence type="ECO:0000256" key="13">
    <source>
        <dbReference type="ARBA" id="ARBA00023136"/>
    </source>
</evidence>
<evidence type="ECO:0000256" key="6">
    <source>
        <dbReference type="ARBA" id="ARBA00022448"/>
    </source>
</evidence>
<keyword evidence="7 16" id="KW-1003">Cell membrane</keyword>
<evidence type="ECO:0000256" key="1">
    <source>
        <dbReference type="ARBA" id="ARBA00001959"/>
    </source>
</evidence>
<sequence length="82" mass="8919">MQDNLLEQGAELMIFGMGTVFVFLAVLVVVTMTLSTVVQKFFPEAPKPAAVPTTPRPNAATNDDQLVAVITAAVHKHRTRQK</sequence>
<dbReference type="GO" id="GO:0005886">
    <property type="term" value="C:plasma membrane"/>
    <property type="evidence" value="ECO:0007669"/>
    <property type="project" value="UniProtKB-SubCell"/>
</dbReference>
<evidence type="ECO:0000256" key="2">
    <source>
        <dbReference type="ARBA" id="ARBA00003002"/>
    </source>
</evidence>
<gene>
    <name evidence="16 19" type="primary">oadG</name>
    <name evidence="18" type="ORF">DPBNPPHM_01267</name>
    <name evidence="19" type="ORF">OPDIPICF_03694</name>
</gene>
<evidence type="ECO:0000256" key="4">
    <source>
        <dbReference type="ARBA" id="ARBA00005844"/>
    </source>
</evidence>
<evidence type="ECO:0000256" key="15">
    <source>
        <dbReference type="ARBA" id="ARBA00048176"/>
    </source>
</evidence>
<dbReference type="EMBL" id="CACSIO010000062">
    <property type="protein sequence ID" value="CAA0125895.1"/>
    <property type="molecule type" value="Genomic_DNA"/>
</dbReference>
<keyword evidence="6 16" id="KW-0813">Transport</keyword>
<dbReference type="GO" id="GO:0036376">
    <property type="term" value="P:sodium ion export across plasma membrane"/>
    <property type="evidence" value="ECO:0007669"/>
    <property type="project" value="InterPro"/>
</dbReference>
<keyword evidence="12 16" id="KW-0406">Ion transport</keyword>
<comment type="cofactor">
    <cofactor evidence="1 16 17">
        <name>Na(+)</name>
        <dbReference type="ChEBI" id="CHEBI:29101"/>
    </cofactor>
</comment>
<accession>A0A5S9QZP2</accession>
<dbReference type="GO" id="GO:0015081">
    <property type="term" value="F:sodium ion transmembrane transporter activity"/>
    <property type="evidence" value="ECO:0007669"/>
    <property type="project" value="UniProtKB-UniRule"/>
</dbReference>
<keyword evidence="9 16" id="KW-1278">Translocase</keyword>
<evidence type="ECO:0000256" key="16">
    <source>
        <dbReference type="HAMAP-Rule" id="MF_00404"/>
    </source>
</evidence>
<keyword evidence="8 16" id="KW-0812">Transmembrane</keyword>
<dbReference type="NCBIfam" id="TIGR01195">
    <property type="entry name" value="oadG_fam"/>
    <property type="match status" value="1"/>
</dbReference>
<evidence type="ECO:0000256" key="10">
    <source>
        <dbReference type="ARBA" id="ARBA00022989"/>
    </source>
</evidence>
<evidence type="ECO:0000313" key="21">
    <source>
        <dbReference type="Proteomes" id="UP000441399"/>
    </source>
</evidence>
<dbReference type="InterPro" id="IPR005899">
    <property type="entry name" value="Na_pump_deCOase"/>
</dbReference>
<organism evidence="19 21">
    <name type="scientific">BD1-7 clade bacterium</name>
    <dbReference type="NCBI Taxonomy" id="2029982"/>
    <lineage>
        <taxon>Bacteria</taxon>
        <taxon>Pseudomonadati</taxon>
        <taxon>Pseudomonadota</taxon>
        <taxon>Gammaproteobacteria</taxon>
        <taxon>Cellvibrionales</taxon>
        <taxon>Spongiibacteraceae</taxon>
        <taxon>BD1-7 clade</taxon>
    </lineage>
</organism>
<keyword evidence="21" id="KW-1185">Reference proteome</keyword>
<comment type="subcellular location">
    <subcellularLocation>
        <location evidence="3 16 17">Cell membrane</location>
        <topology evidence="3 16 17">Single-pass membrane protein</topology>
    </subcellularLocation>
</comment>
<reference evidence="20 21" key="1">
    <citation type="submission" date="2019-11" db="EMBL/GenBank/DDBJ databases">
        <authorList>
            <person name="Holert J."/>
        </authorList>
    </citation>
    <scope>NUCLEOTIDE SEQUENCE [LARGE SCALE GENOMIC DNA]</scope>
    <source>
        <strain evidence="18">BC5_2</strain>
        <strain evidence="19">SB11_3</strain>
    </source>
</reference>
<evidence type="ECO:0000256" key="8">
    <source>
        <dbReference type="ARBA" id="ARBA00022692"/>
    </source>
</evidence>
<evidence type="ECO:0000256" key="7">
    <source>
        <dbReference type="ARBA" id="ARBA00022475"/>
    </source>
</evidence>
<keyword evidence="14 16" id="KW-0739">Sodium transport</keyword>
<evidence type="ECO:0000313" key="19">
    <source>
        <dbReference type="EMBL" id="CAA0125895.1"/>
    </source>
</evidence>
<dbReference type="OrthoDB" id="5772594at2"/>
<comment type="subunit">
    <text evidence="5 16">Heterotrimer of an alpha, a beta and a gamma subunit.</text>
</comment>
<comment type="similarity">
    <text evidence="4 16 17">Belongs to the OadG family.</text>
</comment>
<dbReference type="GO" id="GO:0008948">
    <property type="term" value="F:oxaloacetate decarboxylase activity"/>
    <property type="evidence" value="ECO:0007669"/>
    <property type="project" value="UniProtKB-UniRule"/>
</dbReference>